<dbReference type="Proteomes" id="UP000561181">
    <property type="component" value="Unassembled WGS sequence"/>
</dbReference>
<evidence type="ECO:0000313" key="3">
    <source>
        <dbReference type="Proteomes" id="UP000561181"/>
    </source>
</evidence>
<dbReference type="RefSeq" id="WP_170009510.1">
    <property type="nucleotide sequence ID" value="NZ_JABCRE010000002.1"/>
</dbReference>
<evidence type="ECO:0000256" key="1">
    <source>
        <dbReference type="SAM" id="MobiDB-lite"/>
    </source>
</evidence>
<feature type="compositionally biased region" description="Low complexity" evidence="1">
    <location>
        <begin position="66"/>
        <end position="84"/>
    </location>
</feature>
<comment type="caution">
    <text evidence="2">The sequence shown here is derived from an EMBL/GenBank/DDBJ whole genome shotgun (WGS) entry which is preliminary data.</text>
</comment>
<proteinExistence type="predicted"/>
<reference evidence="2 3" key="1">
    <citation type="submission" date="2020-04" db="EMBL/GenBank/DDBJ databases">
        <authorList>
            <person name="Liu A."/>
        </authorList>
    </citation>
    <scope>NUCLEOTIDE SEQUENCE [LARGE SCALE GENOMIC DNA]</scope>
    <source>
        <strain evidence="2 3">RZ02</strain>
    </source>
</reference>
<organism evidence="2 3">
    <name type="scientific">Pontixanthobacter rizhaonensis</name>
    <dbReference type="NCBI Taxonomy" id="2730337"/>
    <lineage>
        <taxon>Bacteria</taxon>
        <taxon>Pseudomonadati</taxon>
        <taxon>Pseudomonadota</taxon>
        <taxon>Alphaproteobacteria</taxon>
        <taxon>Sphingomonadales</taxon>
        <taxon>Erythrobacteraceae</taxon>
        <taxon>Pontixanthobacter</taxon>
    </lineage>
</organism>
<dbReference type="AlphaFoldDB" id="A0A848QI39"/>
<evidence type="ECO:0000313" key="2">
    <source>
        <dbReference type="EMBL" id="NMW30664.1"/>
    </source>
</evidence>
<gene>
    <name evidence="2" type="ORF">HKD42_01150</name>
</gene>
<name>A0A848QI39_9SPHN</name>
<dbReference type="EMBL" id="JABCRE010000002">
    <property type="protein sequence ID" value="NMW30664.1"/>
    <property type="molecule type" value="Genomic_DNA"/>
</dbReference>
<feature type="region of interest" description="Disordered" evidence="1">
    <location>
        <begin position="64"/>
        <end position="84"/>
    </location>
</feature>
<sequence>MIKNIVTAIAGKNLAKTTSGIGGPLGTALGLASMTVLRRASVPTMIAIAAGGYAWKKYSGRQSEMAPTRPTAAPTAPTVRPTAI</sequence>
<protein>
    <submittedName>
        <fullName evidence="2">Uncharacterized protein</fullName>
    </submittedName>
</protein>
<accession>A0A848QI39</accession>
<keyword evidence="3" id="KW-1185">Reference proteome</keyword>